<dbReference type="Proteomes" id="UP000309016">
    <property type="component" value="Chromosome"/>
</dbReference>
<dbReference type="SUPFAM" id="SSF56925">
    <property type="entry name" value="OMPA-like"/>
    <property type="match status" value="1"/>
</dbReference>
<name>A0A5B7X2L5_9FLAO</name>
<feature type="chain" id="PRO_5022726587" evidence="1">
    <location>
        <begin position="24"/>
        <end position="157"/>
    </location>
</feature>
<proteinExistence type="predicted"/>
<dbReference type="KEGG" id="afla:FHG64_09275"/>
<protein>
    <submittedName>
        <fullName evidence="2">Uncharacterized protein</fullName>
    </submittedName>
</protein>
<sequence length="157" mass="17523">MRIALNIKLLFLLLFCGITFCNAQEIPGGNDDFNDDPETVFFNLEIFRPVGIGNSFLAKDYNDGAGLAFDFNWFFLPQFTLGTHINIFGSSVKNQSAVGNIQKTSVSIFGLTAGYYHEMDRHWNLHATAGFGALNYRNTAPRISFLNLALPIGCRCR</sequence>
<organism evidence="2 3">
    <name type="scientific">Antarcticibacterium flavum</name>
    <dbReference type="NCBI Taxonomy" id="2058175"/>
    <lineage>
        <taxon>Bacteria</taxon>
        <taxon>Pseudomonadati</taxon>
        <taxon>Bacteroidota</taxon>
        <taxon>Flavobacteriia</taxon>
        <taxon>Flavobacteriales</taxon>
        <taxon>Flavobacteriaceae</taxon>
        <taxon>Antarcticibacterium</taxon>
    </lineage>
</organism>
<keyword evidence="3" id="KW-1185">Reference proteome</keyword>
<reference evidence="2 3" key="1">
    <citation type="submission" date="2019-06" db="EMBL/GenBank/DDBJ databases">
        <title>Complete genome sequence of Antarcticibacterium flavum KCTC 52984T from an Antarctic marine sediment.</title>
        <authorList>
            <person name="Lee Y.M."/>
            <person name="Shin S.C."/>
        </authorList>
    </citation>
    <scope>NUCLEOTIDE SEQUENCE [LARGE SCALE GENOMIC DNA]</scope>
    <source>
        <strain evidence="2 3">KCTC 52984</strain>
    </source>
</reference>
<evidence type="ECO:0000256" key="1">
    <source>
        <dbReference type="SAM" id="SignalP"/>
    </source>
</evidence>
<accession>A0A5B7X2L5</accession>
<keyword evidence="1" id="KW-0732">Signal</keyword>
<dbReference type="OrthoDB" id="1451302at2"/>
<feature type="signal peptide" evidence="1">
    <location>
        <begin position="1"/>
        <end position="23"/>
    </location>
</feature>
<dbReference type="EMBL" id="CP040812">
    <property type="protein sequence ID" value="QCY69569.1"/>
    <property type="molecule type" value="Genomic_DNA"/>
</dbReference>
<evidence type="ECO:0000313" key="3">
    <source>
        <dbReference type="Proteomes" id="UP000309016"/>
    </source>
</evidence>
<gene>
    <name evidence="2" type="ORF">FHG64_09275</name>
</gene>
<dbReference type="InterPro" id="IPR011250">
    <property type="entry name" value="OMP/PagP_B-barrel"/>
</dbReference>
<evidence type="ECO:0000313" key="2">
    <source>
        <dbReference type="EMBL" id="QCY69569.1"/>
    </source>
</evidence>
<dbReference type="AlphaFoldDB" id="A0A5B7X2L5"/>